<dbReference type="PROSITE" id="PS01186">
    <property type="entry name" value="EGF_2"/>
    <property type="match status" value="2"/>
</dbReference>
<sequence>LQSAEGNLFQIALIYSESGTFAHIVYSKLNSNSDAIAGFSGHDGFYSLPESGTHNAIQLAEKSDIGIPGEFLFRIDSDRVFLCGAGFKGLECIDACDPTEWGLDCARQCHCEGGSQCNAETGICPNGRCNPGWTGEPICEDDVDECSERKELCPPEQPDCLNTAGAFLCLCFEYDNVTNTCKSSPSLPSIESKPIPVKVVPLQPVLISTTQKASSSRTSATTTSSVTAVRQTTAPPTSQISPASTAPAEPDPLQTVRFNPATIRPILGTTSPPCRCGQNAECVSGVCQCKQGWSGDGQLCVDVNECFGEPSVCGPHSICENSAGSYTCQCDIGYIFDNDGKCIDMDECAEGVVVCGGGKNSSVCVNTDGAYECRCAPGYVGHPDSERGCVDVDECQLSDFYCGEKGVCKNLVGSYECDCAEGYQQDTQGGQCADIDECKYDPCDKAALCTNLPGSFKCSCIDGFVGNGIECHETILYPVENPTLVLEAEPNSIGNLELETSVQLFGKSYKNIFVSSNGAVSFGAPLQVLDKNPPRFPAFVPLYQQYDLDRGGNVFIKVVGENDAIDYALLTRSSLNIQNKFHQNDFRTRSMLIISFDKLLQAETDRVNSFQVVISQGDNATFLTYLFEEIECDTAVSGFSSGTEFFELPFQLLTNRSNIGEKGKWMFRVDDKSPVRCPAGTLEPPLCQKECSAGRWGFACENLCHCRNDIPCDFATGFCSNAQCAEGWSGINCFDDVDECITEVHKCSAKAKCVNTVGSYKCECNELFIGDGFTCKQMDACYRRLNEKCSANAICDEAGAEGPECVCNEGYHGDGLNCLRIERPSERPALSDGENAITDGPISMPGNVGHDDGFEETPFMMHNWITEQGYPKTTPLKPRKRPVTPGAPVAKDYNDIEGDVYVGGRTLEETDGGSMWFIIVPIALCGIWAILIAVIVAVCCRKKRRSSKFTFKEPVGMTGWSSHNIRPFPSHFAQY</sequence>
<evidence type="ECO:0000259" key="9">
    <source>
        <dbReference type="PROSITE" id="PS50026"/>
    </source>
</evidence>
<evidence type="ECO:0000256" key="8">
    <source>
        <dbReference type="SAM" id="Phobius"/>
    </source>
</evidence>
<dbReference type="Pfam" id="PF07645">
    <property type="entry name" value="EGF_CA"/>
    <property type="match status" value="4"/>
</dbReference>
<dbReference type="PANTHER" id="PTHR24039:SF51">
    <property type="entry name" value="NIDOGEN"/>
    <property type="match status" value="1"/>
</dbReference>
<dbReference type="Gene3D" id="2.170.300.10">
    <property type="entry name" value="Tie2 ligand-binding domain superfamily"/>
    <property type="match status" value="2"/>
</dbReference>
<dbReference type="PROSITE" id="PS00010">
    <property type="entry name" value="ASX_HYDROXYL"/>
    <property type="match status" value="5"/>
</dbReference>
<keyword evidence="8" id="KW-0472">Membrane</keyword>
<dbReference type="SMART" id="SM00179">
    <property type="entry name" value="EGF_CA"/>
    <property type="match status" value="7"/>
</dbReference>
<dbReference type="InterPro" id="IPR003886">
    <property type="entry name" value="NIDO_dom"/>
</dbReference>
<dbReference type="InterPro" id="IPR018097">
    <property type="entry name" value="EGF_Ca-bd_CS"/>
</dbReference>
<feature type="compositionally biased region" description="Polar residues" evidence="7">
    <location>
        <begin position="235"/>
        <end position="244"/>
    </location>
</feature>
<dbReference type="AlphaFoldDB" id="A0A9J2PEG0"/>
<organism evidence="11 12">
    <name type="scientific">Ascaris lumbricoides</name>
    <name type="common">Giant roundworm</name>
    <dbReference type="NCBI Taxonomy" id="6252"/>
    <lineage>
        <taxon>Eukaryota</taxon>
        <taxon>Metazoa</taxon>
        <taxon>Ecdysozoa</taxon>
        <taxon>Nematoda</taxon>
        <taxon>Chromadorea</taxon>
        <taxon>Rhabditida</taxon>
        <taxon>Spirurina</taxon>
        <taxon>Ascaridomorpha</taxon>
        <taxon>Ascaridoidea</taxon>
        <taxon>Ascarididae</taxon>
        <taxon>Ascaris</taxon>
    </lineage>
</organism>
<dbReference type="Pfam" id="PF12947">
    <property type="entry name" value="EGF_3"/>
    <property type="match status" value="3"/>
</dbReference>
<evidence type="ECO:0000313" key="12">
    <source>
        <dbReference type="WBParaSite" id="ALUE_0000783301-mRNA-1"/>
    </source>
</evidence>
<evidence type="ECO:0000313" key="11">
    <source>
        <dbReference type="Proteomes" id="UP000036681"/>
    </source>
</evidence>
<keyword evidence="1 6" id="KW-0245">EGF-like domain</keyword>
<keyword evidence="3" id="KW-0677">Repeat</keyword>
<dbReference type="FunFam" id="2.10.25.10:FF:000139">
    <property type="entry name" value="Fibulin-1"/>
    <property type="match status" value="1"/>
</dbReference>
<feature type="domain" description="EGF-like" evidence="9">
    <location>
        <begin position="777"/>
        <end position="819"/>
    </location>
</feature>
<evidence type="ECO:0000256" key="2">
    <source>
        <dbReference type="ARBA" id="ARBA00022729"/>
    </source>
</evidence>
<evidence type="ECO:0000256" key="7">
    <source>
        <dbReference type="SAM" id="MobiDB-lite"/>
    </source>
</evidence>
<comment type="caution">
    <text evidence="6">Lacks conserved residue(s) required for the propagation of feature annotation.</text>
</comment>
<evidence type="ECO:0000256" key="6">
    <source>
        <dbReference type="PROSITE-ProRule" id="PRU00076"/>
    </source>
</evidence>
<feature type="domain" description="EGF-like" evidence="9">
    <location>
        <begin position="736"/>
        <end position="774"/>
    </location>
</feature>
<dbReference type="FunFam" id="2.10.25.10:FF:000038">
    <property type="entry name" value="Fibrillin 2"/>
    <property type="match status" value="2"/>
</dbReference>
<feature type="compositionally biased region" description="Low complexity" evidence="7">
    <location>
        <begin position="208"/>
        <end position="234"/>
    </location>
</feature>
<reference evidence="12" key="1">
    <citation type="submission" date="2023-03" db="UniProtKB">
        <authorList>
            <consortium name="WormBaseParasite"/>
        </authorList>
    </citation>
    <scope>IDENTIFICATION</scope>
</reference>
<feature type="domain" description="NIDO" evidence="10">
    <location>
        <begin position="1"/>
        <end position="78"/>
    </location>
</feature>
<dbReference type="GO" id="GO:0005509">
    <property type="term" value="F:calcium ion binding"/>
    <property type="evidence" value="ECO:0007669"/>
    <property type="project" value="InterPro"/>
</dbReference>
<dbReference type="GO" id="GO:0071944">
    <property type="term" value="C:cell periphery"/>
    <property type="evidence" value="ECO:0007669"/>
    <property type="project" value="UniProtKB-ARBA"/>
</dbReference>
<feature type="transmembrane region" description="Helical" evidence="8">
    <location>
        <begin position="915"/>
        <end position="940"/>
    </location>
</feature>
<keyword evidence="11" id="KW-1185">Reference proteome</keyword>
<keyword evidence="8" id="KW-0812">Transmembrane</keyword>
<dbReference type="InterPro" id="IPR024731">
    <property type="entry name" value="NELL2-like_EGF"/>
</dbReference>
<dbReference type="InterPro" id="IPR000742">
    <property type="entry name" value="EGF"/>
</dbReference>
<feature type="region of interest" description="Disordered" evidence="7">
    <location>
        <begin position="208"/>
        <end position="255"/>
    </location>
</feature>
<dbReference type="SMART" id="SM00181">
    <property type="entry name" value="EGF"/>
    <property type="match status" value="9"/>
</dbReference>
<dbReference type="SUPFAM" id="SSF57184">
    <property type="entry name" value="Growth factor receptor domain"/>
    <property type="match status" value="2"/>
</dbReference>
<keyword evidence="8" id="KW-1133">Transmembrane helix</keyword>
<feature type="domain" description="EGF-like" evidence="9">
    <location>
        <begin position="302"/>
        <end position="340"/>
    </location>
</feature>
<keyword evidence="2" id="KW-0732">Signal</keyword>
<dbReference type="InterPro" id="IPR000152">
    <property type="entry name" value="EGF-type_Asp/Asn_hydroxyl_site"/>
</dbReference>
<dbReference type="SMART" id="SM00539">
    <property type="entry name" value="NIDO"/>
    <property type="match status" value="1"/>
</dbReference>
<dbReference type="CDD" id="cd00054">
    <property type="entry name" value="EGF_CA"/>
    <property type="match status" value="5"/>
</dbReference>
<keyword evidence="4" id="KW-1015">Disulfide bond</keyword>
<dbReference type="InterPro" id="IPR001881">
    <property type="entry name" value="EGF-like_Ca-bd_dom"/>
</dbReference>
<proteinExistence type="predicted"/>
<evidence type="ECO:0000256" key="3">
    <source>
        <dbReference type="ARBA" id="ARBA00022737"/>
    </source>
</evidence>
<dbReference type="Proteomes" id="UP000036681">
    <property type="component" value="Unplaced"/>
</dbReference>
<feature type="domain" description="EGF-like" evidence="9">
    <location>
        <begin position="434"/>
        <end position="472"/>
    </location>
</feature>
<evidence type="ECO:0000256" key="1">
    <source>
        <dbReference type="ARBA" id="ARBA00022536"/>
    </source>
</evidence>
<evidence type="ECO:0000256" key="4">
    <source>
        <dbReference type="ARBA" id="ARBA00023157"/>
    </source>
</evidence>
<dbReference type="PROSITE" id="PS01187">
    <property type="entry name" value="EGF_CA"/>
    <property type="match status" value="3"/>
</dbReference>
<feature type="domain" description="EGF-like" evidence="9">
    <location>
        <begin position="391"/>
        <end position="429"/>
    </location>
</feature>
<dbReference type="InterPro" id="IPR009030">
    <property type="entry name" value="Growth_fac_rcpt_cys_sf"/>
</dbReference>
<name>A0A9J2PEG0_ASCLU</name>
<dbReference type="PROSITE" id="PS51220">
    <property type="entry name" value="NIDO"/>
    <property type="match status" value="1"/>
</dbReference>
<dbReference type="Pfam" id="PF06119">
    <property type="entry name" value="NIDO"/>
    <property type="match status" value="2"/>
</dbReference>
<dbReference type="PANTHER" id="PTHR24039">
    <property type="entry name" value="FIBRILLIN-RELATED"/>
    <property type="match status" value="1"/>
</dbReference>
<evidence type="ECO:0000256" key="5">
    <source>
        <dbReference type="ARBA" id="ARBA00023180"/>
    </source>
</evidence>
<dbReference type="PROSITE" id="PS50026">
    <property type="entry name" value="EGF_3"/>
    <property type="match status" value="6"/>
</dbReference>
<accession>A0A9J2PEG0</accession>
<protein>
    <submittedName>
        <fullName evidence="12">EGF-like domain-containing protein</fullName>
    </submittedName>
</protein>
<dbReference type="InterPro" id="IPR049883">
    <property type="entry name" value="NOTCH1_EGF-like"/>
</dbReference>
<dbReference type="GO" id="GO:0007160">
    <property type="term" value="P:cell-matrix adhesion"/>
    <property type="evidence" value="ECO:0007669"/>
    <property type="project" value="InterPro"/>
</dbReference>
<feature type="domain" description="EGF-like" evidence="9">
    <location>
        <begin position="344"/>
        <end position="386"/>
    </location>
</feature>
<evidence type="ECO:0000259" key="10">
    <source>
        <dbReference type="PROSITE" id="PS51220"/>
    </source>
</evidence>
<dbReference type="SUPFAM" id="SSF57196">
    <property type="entry name" value="EGF/Laminin"/>
    <property type="match status" value="1"/>
</dbReference>
<keyword evidence="5" id="KW-0325">Glycoprotein</keyword>
<dbReference type="WBParaSite" id="ALUE_0000783301-mRNA-1">
    <property type="protein sequence ID" value="ALUE_0000783301-mRNA-1"/>
    <property type="gene ID" value="ALUE_0000783301"/>
</dbReference>
<dbReference type="Gene3D" id="2.10.25.10">
    <property type="entry name" value="Laminin"/>
    <property type="match status" value="6"/>
</dbReference>
<dbReference type="FunFam" id="2.10.25.10:FF:000005">
    <property type="entry name" value="Fibrillin 2"/>
    <property type="match status" value="1"/>
</dbReference>